<evidence type="ECO:0000256" key="3">
    <source>
        <dbReference type="SAM" id="MobiDB-lite"/>
    </source>
</evidence>
<proteinExistence type="predicted"/>
<gene>
    <name evidence="5" type="ORF">BATDEDRAFT_24789</name>
</gene>
<dbReference type="PANTHER" id="PTHR34916:SF1">
    <property type="entry name" value="GI:13385330"/>
    <property type="match status" value="1"/>
</dbReference>
<dbReference type="HOGENOM" id="CLU_449750_0_0_1"/>
<keyword evidence="1 2" id="KW-0175">Coiled coil</keyword>
<reference evidence="5 6" key="1">
    <citation type="submission" date="2009-12" db="EMBL/GenBank/DDBJ databases">
        <title>The draft genome of Batrachochytrium dendrobatidis.</title>
        <authorList>
            <consortium name="US DOE Joint Genome Institute (JGI-PGF)"/>
            <person name="Kuo A."/>
            <person name="Salamov A."/>
            <person name="Schmutz J."/>
            <person name="Lucas S."/>
            <person name="Pitluck S."/>
            <person name="Rosenblum E."/>
            <person name="Stajich J."/>
            <person name="Eisen M."/>
            <person name="Grigoriev I.V."/>
        </authorList>
    </citation>
    <scope>NUCLEOTIDE SEQUENCE [LARGE SCALE GENOMIC DNA]</scope>
    <source>
        <strain evidence="6">JAM81 / FGSC 10211</strain>
    </source>
</reference>
<dbReference type="InterPro" id="IPR032755">
    <property type="entry name" value="TSNAXIP1_N"/>
</dbReference>
<dbReference type="RefSeq" id="XP_006678925.1">
    <property type="nucleotide sequence ID" value="XM_006678862.1"/>
</dbReference>
<dbReference type="Pfam" id="PF15739">
    <property type="entry name" value="TSNAXIP1_N"/>
    <property type="match status" value="1"/>
</dbReference>
<keyword evidence="6" id="KW-1185">Reference proteome</keyword>
<accession>F4P3N3</accession>
<feature type="coiled-coil region" evidence="2">
    <location>
        <begin position="345"/>
        <end position="372"/>
    </location>
</feature>
<name>F4P3N3_BATDJ</name>
<feature type="domain" description="Translin-associated factor X-interacting protein 1 N-terminal" evidence="4">
    <location>
        <begin position="262"/>
        <end position="370"/>
    </location>
</feature>
<dbReference type="GeneID" id="18238595"/>
<evidence type="ECO:0000313" key="6">
    <source>
        <dbReference type="Proteomes" id="UP000007241"/>
    </source>
</evidence>
<evidence type="ECO:0000259" key="4">
    <source>
        <dbReference type="Pfam" id="PF15739"/>
    </source>
</evidence>
<feature type="coiled-coil region" evidence="2">
    <location>
        <begin position="423"/>
        <end position="516"/>
    </location>
</feature>
<evidence type="ECO:0000256" key="1">
    <source>
        <dbReference type="ARBA" id="ARBA00023054"/>
    </source>
</evidence>
<dbReference type="Proteomes" id="UP000007241">
    <property type="component" value="Unassembled WGS sequence"/>
</dbReference>
<evidence type="ECO:0000256" key="2">
    <source>
        <dbReference type="SAM" id="Coils"/>
    </source>
</evidence>
<organism evidence="5 6">
    <name type="scientific">Batrachochytrium dendrobatidis (strain JAM81 / FGSC 10211)</name>
    <name type="common">Frog chytrid fungus</name>
    <dbReference type="NCBI Taxonomy" id="684364"/>
    <lineage>
        <taxon>Eukaryota</taxon>
        <taxon>Fungi</taxon>
        <taxon>Fungi incertae sedis</taxon>
        <taxon>Chytridiomycota</taxon>
        <taxon>Chytridiomycota incertae sedis</taxon>
        <taxon>Chytridiomycetes</taxon>
        <taxon>Rhizophydiales</taxon>
        <taxon>Rhizophydiales incertae sedis</taxon>
        <taxon>Batrachochytrium</taxon>
    </lineage>
</organism>
<dbReference type="InParanoid" id="F4P3N3"/>
<dbReference type="EMBL" id="GL882884">
    <property type="protein sequence ID" value="EGF80321.1"/>
    <property type="molecule type" value="Genomic_DNA"/>
</dbReference>
<dbReference type="PANTHER" id="PTHR34916">
    <property type="entry name" value="GI:13385330"/>
    <property type="match status" value="1"/>
</dbReference>
<dbReference type="OrthoDB" id="261426at2759"/>
<dbReference type="AlphaFoldDB" id="F4P3N3"/>
<protein>
    <recommendedName>
        <fullName evidence="4">Translin-associated factor X-interacting protein 1 N-terminal domain-containing protein</fullName>
    </recommendedName>
</protein>
<feature type="region of interest" description="Disordered" evidence="3">
    <location>
        <begin position="132"/>
        <end position="158"/>
    </location>
</feature>
<feature type="compositionally biased region" description="Basic and acidic residues" evidence="3">
    <location>
        <begin position="535"/>
        <end position="549"/>
    </location>
</feature>
<sequence length="607" mass="69948">MDSEINASPSSNRCIDIDYRWRNIATSEIFIHPQQKVVLTSRRRGKVPKSTITARLSPHLPKRNIESLGHILDRFGEQQKRNVTTLCSGHLNPNQANQHLERFIDMHKPLQKFCGKVPKTDKEFPAISIPSGHSAMNESHPTTHDDQRPAPKLLNDPFKSDTSCNSLDVGNMIDLLGKFDMVKLRDKDVDTSELPLPIDIPELIPQNSKPVRQFIPSYQLNLTKVDQFKTFQHIDTSLVERSQSYLRNADNGKLNHLQKYFKYIEKELDANHCPSKGPDFKRLMVYSECFEKLIMEFKTYAPLLAEIKHEYDKTVLSFQGDQNELNFLRTKVQKLLSQNENRLLLKFERKKAKELEMQVNSLLAENDKLKSELRRKLAIYASYIPASIFYEKKKSDSLLAEVESQIKHYDVGEDPITVSERQVEILKKDIESKVEKINDMKRIQDLEFVPRITKEKIEETVREIEEKLKKCIEKNDGLETRLSDKQSHIRQLENTLREKEQQYQFLITEYNELSEAVASSLNKKSADDLEQKIKRVDSVKPEPEPDHELNSSQSNIDNSVFDPNLVSPDNVQKDAIHGITPATLSNDMLMPVVDLPTLTGLEDSCTI</sequence>
<evidence type="ECO:0000313" key="5">
    <source>
        <dbReference type="EMBL" id="EGF80321.1"/>
    </source>
</evidence>
<feature type="region of interest" description="Disordered" evidence="3">
    <location>
        <begin position="535"/>
        <end position="565"/>
    </location>
</feature>